<dbReference type="Proteomes" id="UP001283361">
    <property type="component" value="Unassembled WGS sequence"/>
</dbReference>
<gene>
    <name evidence="2" type="ORF">RRG08_013119</name>
</gene>
<accession>A0AAE1A051</accession>
<keyword evidence="1" id="KW-0732">Signal</keyword>
<dbReference type="AlphaFoldDB" id="A0AAE1A051"/>
<evidence type="ECO:0000256" key="1">
    <source>
        <dbReference type="SAM" id="SignalP"/>
    </source>
</evidence>
<feature type="signal peptide" evidence="1">
    <location>
        <begin position="1"/>
        <end position="38"/>
    </location>
</feature>
<keyword evidence="3" id="KW-1185">Reference proteome</keyword>
<feature type="chain" id="PRO_5042268349" evidence="1">
    <location>
        <begin position="39"/>
        <end position="207"/>
    </location>
</feature>
<evidence type="ECO:0000313" key="3">
    <source>
        <dbReference type="Proteomes" id="UP001283361"/>
    </source>
</evidence>
<sequence>MSASRSVFGGPRNIFSMSEVRFLTILLCMCLGSQFSAARTFPTGLLNLNRTGREGGPCKYQGHTYPHGQVFSIPGEVFCRRYFCYNTTFSLFSEGCEFPESTCHPVGSIVATTNNCVKYVCRKEESYIDDGSQSFRYWIEPHSMCQGVYGNCSDNGETVIIRARDGHFQRCRCVVLEGGAFVRYDDCTRYVLSLPISYQHSVPATHF</sequence>
<name>A0AAE1A051_9GAST</name>
<comment type="caution">
    <text evidence="2">The sequence shown here is derived from an EMBL/GenBank/DDBJ whole genome shotgun (WGS) entry which is preliminary data.</text>
</comment>
<evidence type="ECO:0000313" key="2">
    <source>
        <dbReference type="EMBL" id="KAK3778853.1"/>
    </source>
</evidence>
<reference evidence="2" key="1">
    <citation type="journal article" date="2023" name="G3 (Bethesda)">
        <title>A reference genome for the long-term kleptoplast-retaining sea slug Elysia crispata morphotype clarki.</title>
        <authorList>
            <person name="Eastman K.E."/>
            <person name="Pendleton A.L."/>
            <person name="Shaikh M.A."/>
            <person name="Suttiyut T."/>
            <person name="Ogas R."/>
            <person name="Tomko P."/>
            <person name="Gavelis G."/>
            <person name="Widhalm J.R."/>
            <person name="Wisecaver J.H."/>
        </authorList>
    </citation>
    <scope>NUCLEOTIDE SEQUENCE</scope>
    <source>
        <strain evidence="2">ECLA1</strain>
    </source>
</reference>
<dbReference type="EMBL" id="JAWDGP010002895">
    <property type="protein sequence ID" value="KAK3778853.1"/>
    <property type="molecule type" value="Genomic_DNA"/>
</dbReference>
<proteinExistence type="predicted"/>
<protein>
    <submittedName>
        <fullName evidence="2">Uncharacterized protein</fullName>
    </submittedName>
</protein>
<organism evidence="2 3">
    <name type="scientific">Elysia crispata</name>
    <name type="common">lettuce slug</name>
    <dbReference type="NCBI Taxonomy" id="231223"/>
    <lineage>
        <taxon>Eukaryota</taxon>
        <taxon>Metazoa</taxon>
        <taxon>Spiralia</taxon>
        <taxon>Lophotrochozoa</taxon>
        <taxon>Mollusca</taxon>
        <taxon>Gastropoda</taxon>
        <taxon>Heterobranchia</taxon>
        <taxon>Euthyneura</taxon>
        <taxon>Panpulmonata</taxon>
        <taxon>Sacoglossa</taxon>
        <taxon>Placobranchoidea</taxon>
        <taxon>Plakobranchidae</taxon>
        <taxon>Elysia</taxon>
    </lineage>
</organism>